<dbReference type="Proteomes" id="UP000006365">
    <property type="component" value="Chromosome"/>
</dbReference>
<proteinExistence type="predicted"/>
<protein>
    <submittedName>
        <fullName evidence="1">Uncharacterized protein</fullName>
    </submittedName>
</protein>
<dbReference type="EMBL" id="CP002364">
    <property type="protein sequence ID" value="ADW16899.1"/>
    <property type="molecule type" value="Genomic_DNA"/>
</dbReference>
<evidence type="ECO:0000313" key="1">
    <source>
        <dbReference type="EMBL" id="ADW16899.1"/>
    </source>
</evidence>
<keyword evidence="2" id="KW-1185">Reference proteome</keyword>
<dbReference type="AlphaFoldDB" id="A0A7U4DND0"/>
<dbReference type="KEGG" id="dpr:Despr_0724"/>
<gene>
    <name evidence="1" type="ordered locus">Despr_0724</name>
</gene>
<organism evidence="1 2">
    <name type="scientific">Desulfobulbus propionicus (strain ATCC 33891 / DSM 2032 / VKM B-1956 / 1pr3)</name>
    <dbReference type="NCBI Taxonomy" id="577650"/>
    <lineage>
        <taxon>Bacteria</taxon>
        <taxon>Pseudomonadati</taxon>
        <taxon>Thermodesulfobacteriota</taxon>
        <taxon>Desulfobulbia</taxon>
        <taxon>Desulfobulbales</taxon>
        <taxon>Desulfobulbaceae</taxon>
        <taxon>Desulfobulbus</taxon>
    </lineage>
</organism>
<reference evidence="1 2" key="1">
    <citation type="journal article" date="2011" name="Stand. Genomic Sci.">
        <title>Complete genome sequence of Desulfobulbus propionicus type strain (1pr3).</title>
        <authorList>
            <person name="Pagani I."/>
            <person name="Lapidus A."/>
            <person name="Nolan M."/>
            <person name="Lucas S."/>
            <person name="Hammon N."/>
            <person name="Deshpande S."/>
            <person name="Cheng J.F."/>
            <person name="Chertkov O."/>
            <person name="Davenport K."/>
            <person name="Tapia R."/>
            <person name="Han C."/>
            <person name="Goodwin L."/>
            <person name="Pitluck S."/>
            <person name="Liolios K."/>
            <person name="Mavromatis K."/>
            <person name="Ivanova N."/>
            <person name="Mikhailova N."/>
            <person name="Pati A."/>
            <person name="Chen A."/>
            <person name="Palaniappan K."/>
            <person name="Land M."/>
            <person name="Hauser L."/>
            <person name="Chang Y.J."/>
            <person name="Jeffries C.D."/>
            <person name="Detter J.C."/>
            <person name="Brambilla E."/>
            <person name="Kannan K.P."/>
            <person name="Djao O.D."/>
            <person name="Rohde M."/>
            <person name="Pukall R."/>
            <person name="Spring S."/>
            <person name="Goker M."/>
            <person name="Sikorski J."/>
            <person name="Woyke T."/>
            <person name="Bristow J."/>
            <person name="Eisen J.A."/>
            <person name="Markowitz V."/>
            <person name="Hugenholtz P."/>
            <person name="Kyrpides N.C."/>
            <person name="Klenk H.P."/>
        </authorList>
    </citation>
    <scope>NUCLEOTIDE SEQUENCE [LARGE SCALE GENOMIC DNA]</scope>
    <source>
        <strain evidence="2">ATCC 33891 / DSM 2032 / 1pr3</strain>
    </source>
</reference>
<sequence length="70" mass="7799">MVAGRIEKVRLYLVLSQFFCYGGVLPTRAWRSASDLSAPLFLNLLDDDSMLPPCPLLLFCPPMPCLDTLP</sequence>
<evidence type="ECO:0000313" key="2">
    <source>
        <dbReference type="Proteomes" id="UP000006365"/>
    </source>
</evidence>
<name>A0A7U4DND0_DESPD</name>
<accession>A0A7U4DND0</accession>